<dbReference type="PANTHER" id="PTHR23196:SF34">
    <property type="entry name" value="MEDIATOR OF DNA DAMAGE CHECKPOINT PROTEIN 1"/>
    <property type="match status" value="1"/>
</dbReference>
<dbReference type="SMART" id="SM00292">
    <property type="entry name" value="BRCT"/>
    <property type="match status" value="2"/>
</dbReference>
<feature type="compositionally biased region" description="Polar residues" evidence="14">
    <location>
        <begin position="1375"/>
        <end position="1403"/>
    </location>
</feature>
<evidence type="ECO:0000256" key="5">
    <source>
        <dbReference type="ARBA" id="ARBA00022499"/>
    </source>
</evidence>
<dbReference type="CDD" id="cd22665">
    <property type="entry name" value="FHA_MDC1"/>
    <property type="match status" value="1"/>
</dbReference>
<dbReference type="Pfam" id="PF00498">
    <property type="entry name" value="FHA"/>
    <property type="match status" value="1"/>
</dbReference>
<feature type="compositionally biased region" description="Basic and acidic residues" evidence="14">
    <location>
        <begin position="876"/>
        <end position="891"/>
    </location>
</feature>
<feature type="compositionally biased region" description="Polar residues" evidence="14">
    <location>
        <begin position="1131"/>
        <end position="1142"/>
    </location>
</feature>
<feature type="compositionally biased region" description="Basic and acidic residues" evidence="14">
    <location>
        <begin position="271"/>
        <end position="282"/>
    </location>
</feature>
<dbReference type="Gene3D" id="3.40.50.10190">
    <property type="entry name" value="BRCT domain"/>
    <property type="match status" value="2"/>
</dbReference>
<feature type="region of interest" description="Disordered" evidence="14">
    <location>
        <begin position="513"/>
        <end position="535"/>
    </location>
</feature>
<feature type="compositionally biased region" description="Basic and acidic residues" evidence="14">
    <location>
        <begin position="806"/>
        <end position="822"/>
    </location>
</feature>
<feature type="compositionally biased region" description="Basic and acidic residues" evidence="14">
    <location>
        <begin position="617"/>
        <end position="626"/>
    </location>
</feature>
<evidence type="ECO:0000256" key="6">
    <source>
        <dbReference type="ARBA" id="ARBA00022553"/>
    </source>
</evidence>
<evidence type="ECO:0000256" key="4">
    <source>
        <dbReference type="ARBA" id="ARBA00022454"/>
    </source>
</evidence>
<dbReference type="PROSITE" id="PS50172">
    <property type="entry name" value="BRCT"/>
    <property type="match status" value="2"/>
</dbReference>
<dbReference type="CDD" id="cd17744">
    <property type="entry name" value="BRCT_MDC1_rpt1"/>
    <property type="match status" value="1"/>
</dbReference>
<sequence length="1782" mass="191978">MENTQVIDWDAEEEEETEISSGSVGYSVEPIGRLRLFSGTHGPERDFPLYLGKNVVGRSPDCSVALPFPSISKQHAVIEISAWNKAPVLQDCGSLNGTQIVKPPRVLPPGVNHRLRDQELILFADFPCQYHRLDVPPPLVPRSLLTIEKTPRIRGGSQNSRVLLAEDSEEEGDFPSGRCVVNGSRNIASPSATVVPERQNSRCDEEVSSPAPSVPGPSLPFGLGSDTDEEQGQQPGLEESSLADSTGAAGEAEQPEADGMTARIQSQPTEQKLKDTKVKKEAGSAGVPDGSVLERSPTLGKDSDTEVDEHQPSGAVDSDTDVEEERIPMKNQVLLGVGIGDPGGPGVAHLQDSPAGSDTDVEGKTALAVPLERNHTPMVINSDTDDEEEVSAALTLAHLKERGIALWSRDPGIEEVKSQPQVLVERSQSASGRDSDTDVEEGSSGGKREIVPDSPMDVDEALTVTQPESQPPCKLNDVDEDVDMSSPGGHLEVNQATSAVVDKIGAQVEEEVPGPSVTLGEKHQVPLEGARPPEEAWETAVRERSSSPEVAIRTSLQPVAEDAGTECAAAVSEQESALEVGAHSRSSVAPVEQVVVYTDTSGDPTLPQREGAQTPTGREREAHVGGTKRAKECCDESEDQCLPATQCFVEGESQHLEAVQSLEDEPTQVFLPQEPGPSHLSLPTPDRVFLCSSGCPGTHSVDQAGLELRNPPASASQSAGITGADTLDVPWEVLATQPFCLREQTEPSEPQLSDTHLEAHGSRPSLPREPPGHQHLVHASPAHTELLRIEDREIQTVEKAMGIPKEIADRVTPEREPLERGIRGRTANSESEDVVEELTQGTEDREPKKVLARDSQRKEADGDPEENGESLEVEMEMSKVSEKKVEKIEPERKWEPAGLEVTLDRGVTEEGSHEHKGQIANLTLKPGVGVKDLEGFASASIISGSQGDGGKGDPLSPGRQQRGHLSCQMTPAAKASRDDPEPPDHCLFSPVLEASAQSLFTSQSQKQSTPQPLFLTSSSELPLPETCHTKPSVRPRRSSRMTPSPHSSAALKPYTTCPTNQPAASRPTSRPTRGRANRSSTRTPELIVPTDSELQPSTSTEQPVIPKLTSQVTEGRAHTSVKMPEPVLTGSEIQSPTSTEHSVTPDLKPRATRGRLNRSPKKTLEPLTSTDPELQPPTSIEQPVIPKLTSRVPRGRPRESSVRTPESVVPTGPELQPLTSTEQPVIPKPRATRGRSSKSSIKTPEPVVPTGPELQPLTSAEQPVAPNLTSRASRGRSSKSIRTPGPVVQTDPEFHPSISKEQSDTPEPSSQGRTRRSSVRTPEVSVPTTSELQPFTSKKQPNPKPTALVTRGRTHKPSTKDSESVGAMAPDFEPPTSTDHLVTPKITGQSLTLQPSSLSASPVSTPPELKPPVPTAQPVTLEPIPQANHQRKRRATGKQGSHTVPVGPKSYSPPSEPEPQSSASQSSGASEAGESITTTPEPAIPLVHSKAAGRSGPIPKPQPKASRIQKKHSTTTDSPRQKRPRRQVPQKTIVIKEEDAETEVKEEPQEIAIPTPGKRKRDRAEETQGNPTRSRRTKPNQEAVAPKVLFTGVMDSRGERAVLALGGSLASSVNEASHLVTDRIRRTVKFLCALGRGIPILSLNWLYQSRKAGCFLPPDDYLVTDPEQEKNFSFSLRDSLSRARERRLLEDYEIHVTPGVQPPPPQMGEIISCCGGTVLPSMPHSYKRHRVVITCTEDLPQCAVPSRLGLPLLSPEFLLTGVLKQEVMPEAFVLSNLEMSST</sequence>
<feature type="region of interest" description="Disordered" evidence="14">
    <location>
        <begin position="410"/>
        <end position="492"/>
    </location>
</feature>
<evidence type="ECO:0000256" key="3">
    <source>
        <dbReference type="ARBA" id="ARBA00015014"/>
    </source>
</evidence>
<feature type="compositionally biased region" description="Polar residues" evidence="14">
    <location>
        <begin position="1326"/>
        <end position="1340"/>
    </location>
</feature>
<feature type="compositionally biased region" description="Basic and acidic residues" evidence="14">
    <location>
        <begin position="301"/>
        <end position="311"/>
    </location>
</feature>
<name>A0ABQ0FP80_APOSI</name>
<evidence type="ECO:0000256" key="14">
    <source>
        <dbReference type="SAM" id="MobiDB-lite"/>
    </source>
</evidence>
<feature type="compositionally biased region" description="Polar residues" evidence="14">
    <location>
        <begin position="418"/>
        <end position="432"/>
    </location>
</feature>
<feature type="region of interest" description="Disordered" evidence="14">
    <location>
        <begin position="744"/>
        <end position="784"/>
    </location>
</feature>
<feature type="region of interest" description="Disordered" evidence="14">
    <location>
        <begin position="702"/>
        <end position="721"/>
    </location>
</feature>
<reference evidence="17 18" key="1">
    <citation type="submission" date="2024-08" db="EMBL/GenBank/DDBJ databases">
        <title>The draft genome of Apodemus speciosus.</title>
        <authorList>
            <person name="Nabeshima K."/>
            <person name="Suzuki S."/>
            <person name="Onuma M."/>
        </authorList>
    </citation>
    <scope>NUCLEOTIDE SEQUENCE [LARGE SCALE GENOMIC DNA]</scope>
    <source>
        <strain evidence="17">IB14-021</strain>
    </source>
</reference>
<evidence type="ECO:0000256" key="1">
    <source>
        <dbReference type="ARBA" id="ARBA00004123"/>
    </source>
</evidence>
<feature type="compositionally biased region" description="Polar residues" evidence="14">
    <location>
        <begin position="1092"/>
        <end position="1113"/>
    </location>
</feature>
<feature type="region of interest" description="Disordered" evidence="14">
    <location>
        <begin position="598"/>
        <end position="626"/>
    </location>
</feature>
<keyword evidence="12" id="KW-0539">Nucleus</keyword>
<feature type="compositionally biased region" description="Low complexity" evidence="14">
    <location>
        <begin position="1458"/>
        <end position="1475"/>
    </location>
</feature>
<keyword evidence="10" id="KW-0007">Acetylation</keyword>
<evidence type="ECO:0000256" key="2">
    <source>
        <dbReference type="ARBA" id="ARBA00004286"/>
    </source>
</evidence>
<evidence type="ECO:0000259" key="15">
    <source>
        <dbReference type="PROSITE" id="PS50006"/>
    </source>
</evidence>
<proteinExistence type="predicted"/>
<feature type="domain" description="BRCT" evidence="16">
    <location>
        <begin position="1684"/>
        <end position="1775"/>
    </location>
</feature>
<gene>
    <name evidence="17" type="ORF">APTSU1_001624800</name>
</gene>
<accession>A0ABQ0FP80</accession>
<dbReference type="Gene3D" id="2.60.200.20">
    <property type="match status" value="1"/>
</dbReference>
<dbReference type="CDD" id="cd18441">
    <property type="entry name" value="BRCT_MDC1_rpt2"/>
    <property type="match status" value="1"/>
</dbReference>
<feature type="region of interest" description="Disordered" evidence="14">
    <location>
        <begin position="941"/>
        <end position="1581"/>
    </location>
</feature>
<keyword evidence="7" id="KW-0677">Repeat</keyword>
<comment type="caution">
    <text evidence="17">The sequence shown here is derived from an EMBL/GenBank/DDBJ whole genome shotgun (WGS) entry which is preliminary data.</text>
</comment>
<dbReference type="Pfam" id="PF16770">
    <property type="entry name" value="RTT107_BRCT_5"/>
    <property type="match status" value="1"/>
</dbReference>
<dbReference type="InterPro" id="IPR008984">
    <property type="entry name" value="SMAD_FHA_dom_sf"/>
</dbReference>
<evidence type="ECO:0000256" key="13">
    <source>
        <dbReference type="ARBA" id="ARBA00023306"/>
    </source>
</evidence>
<keyword evidence="5" id="KW-1017">Isopeptide bond</keyword>
<feature type="domain" description="FHA" evidence="15">
    <location>
        <begin position="54"/>
        <end position="100"/>
    </location>
</feature>
<dbReference type="Proteomes" id="UP001623349">
    <property type="component" value="Unassembled WGS sequence"/>
</dbReference>
<feature type="compositionally biased region" description="Acidic residues" evidence="14">
    <location>
        <begin position="862"/>
        <end position="875"/>
    </location>
</feature>
<feature type="domain" description="BRCT" evidence="16">
    <location>
        <begin position="1585"/>
        <end position="1663"/>
    </location>
</feature>
<feature type="compositionally biased region" description="Low complexity" evidence="14">
    <location>
        <begin position="1001"/>
        <end position="1012"/>
    </location>
</feature>
<dbReference type="InterPro" id="IPR000253">
    <property type="entry name" value="FHA_dom"/>
</dbReference>
<feature type="region of interest" description="Disordered" evidence="14">
    <location>
        <begin position="190"/>
        <end position="362"/>
    </location>
</feature>
<evidence type="ECO:0000256" key="7">
    <source>
        <dbReference type="ARBA" id="ARBA00022737"/>
    </source>
</evidence>
<evidence type="ECO:0000256" key="12">
    <source>
        <dbReference type="ARBA" id="ARBA00023242"/>
    </source>
</evidence>
<evidence type="ECO:0000313" key="17">
    <source>
        <dbReference type="EMBL" id="GAB1301010.1"/>
    </source>
</evidence>
<dbReference type="SUPFAM" id="SSF49879">
    <property type="entry name" value="SMAD/FHA domain"/>
    <property type="match status" value="1"/>
</dbReference>
<dbReference type="PROSITE" id="PS50006">
    <property type="entry name" value="FHA_DOMAIN"/>
    <property type="match status" value="1"/>
</dbReference>
<evidence type="ECO:0000256" key="11">
    <source>
        <dbReference type="ARBA" id="ARBA00023204"/>
    </source>
</evidence>
<evidence type="ECO:0000313" key="18">
    <source>
        <dbReference type="Proteomes" id="UP001623349"/>
    </source>
</evidence>
<feature type="region of interest" description="Disordered" evidence="14">
    <location>
        <begin position="1"/>
        <end position="22"/>
    </location>
</feature>
<dbReference type="SUPFAM" id="SSF52113">
    <property type="entry name" value="BRCT domain"/>
    <property type="match status" value="2"/>
</dbReference>
<feature type="compositionally biased region" description="Polar residues" evidence="14">
    <location>
        <begin position="1166"/>
        <end position="1181"/>
    </location>
</feature>
<dbReference type="InterPro" id="IPR051579">
    <property type="entry name" value="DDR_Transcriptional_Reg"/>
</dbReference>
<feature type="region of interest" description="Disordered" evidence="14">
    <location>
        <begin position="367"/>
        <end position="386"/>
    </location>
</feature>
<feature type="region of interest" description="Disordered" evidence="14">
    <location>
        <begin position="804"/>
        <end position="891"/>
    </location>
</feature>
<protein>
    <recommendedName>
        <fullName evidence="3">Mediator of DNA damage checkpoint protein 1</fullName>
    </recommendedName>
</protein>
<keyword evidence="18" id="KW-1185">Reference proteome</keyword>
<feature type="compositionally biased region" description="Basic and acidic residues" evidence="14">
    <location>
        <begin position="975"/>
        <end position="984"/>
    </location>
</feature>
<evidence type="ECO:0000256" key="8">
    <source>
        <dbReference type="ARBA" id="ARBA00022763"/>
    </source>
</evidence>
<keyword evidence="13" id="KW-0131">Cell cycle</keyword>
<dbReference type="EMBL" id="BAAFST010000017">
    <property type="protein sequence ID" value="GAB1301010.1"/>
    <property type="molecule type" value="Genomic_DNA"/>
</dbReference>
<keyword evidence="9" id="KW-0832">Ubl conjugation</keyword>
<dbReference type="PANTHER" id="PTHR23196">
    <property type="entry name" value="PAX TRANSCRIPTION ACTIVATION DOMAIN INTERACTING PROTEIN"/>
    <property type="match status" value="1"/>
</dbReference>
<feature type="compositionally biased region" description="Polar residues" evidence="14">
    <location>
        <begin position="1056"/>
        <end position="1083"/>
    </location>
</feature>
<feature type="compositionally biased region" description="Gly residues" evidence="14">
    <location>
        <begin position="337"/>
        <end position="346"/>
    </location>
</feature>
<dbReference type="Pfam" id="PF16589">
    <property type="entry name" value="BRCT_2"/>
    <property type="match status" value="1"/>
</dbReference>
<evidence type="ECO:0000256" key="9">
    <source>
        <dbReference type="ARBA" id="ARBA00022843"/>
    </source>
</evidence>
<dbReference type="InterPro" id="IPR001357">
    <property type="entry name" value="BRCT_dom"/>
</dbReference>
<feature type="compositionally biased region" description="Polar residues" evidence="14">
    <location>
        <begin position="1256"/>
        <end position="1272"/>
    </location>
</feature>
<feature type="compositionally biased region" description="Basic residues" evidence="14">
    <location>
        <begin position="1150"/>
        <end position="1161"/>
    </location>
</feature>
<keyword evidence="11" id="KW-0234">DNA repair</keyword>
<feature type="compositionally biased region" description="Acidic residues" evidence="14">
    <location>
        <begin position="9"/>
        <end position="18"/>
    </location>
</feature>
<dbReference type="InterPro" id="IPR036420">
    <property type="entry name" value="BRCT_dom_sf"/>
</dbReference>
<keyword evidence="6" id="KW-0597">Phosphoprotein</keyword>
<keyword evidence="8" id="KW-0227">DNA damage</keyword>
<dbReference type="SMART" id="SM00240">
    <property type="entry name" value="FHA"/>
    <property type="match status" value="1"/>
</dbReference>
<comment type="subcellular location">
    <subcellularLocation>
        <location evidence="2">Chromosome</location>
    </subcellularLocation>
    <subcellularLocation>
        <location evidence="1">Nucleus</location>
    </subcellularLocation>
</comment>
<evidence type="ECO:0000259" key="16">
    <source>
        <dbReference type="PROSITE" id="PS50172"/>
    </source>
</evidence>
<organism evidence="17 18">
    <name type="scientific">Apodemus speciosus</name>
    <name type="common">Large Japanese field mouse</name>
    <dbReference type="NCBI Taxonomy" id="105296"/>
    <lineage>
        <taxon>Eukaryota</taxon>
        <taxon>Metazoa</taxon>
        <taxon>Chordata</taxon>
        <taxon>Craniata</taxon>
        <taxon>Vertebrata</taxon>
        <taxon>Euteleostomi</taxon>
        <taxon>Mammalia</taxon>
        <taxon>Eutheria</taxon>
        <taxon>Euarchontoglires</taxon>
        <taxon>Glires</taxon>
        <taxon>Rodentia</taxon>
        <taxon>Myomorpha</taxon>
        <taxon>Muroidea</taxon>
        <taxon>Muridae</taxon>
        <taxon>Murinae</taxon>
        <taxon>Apodemus</taxon>
    </lineage>
</organism>
<feature type="compositionally biased region" description="Basic and acidic residues" evidence="14">
    <location>
        <begin position="842"/>
        <end position="861"/>
    </location>
</feature>
<evidence type="ECO:0000256" key="10">
    <source>
        <dbReference type="ARBA" id="ARBA00022990"/>
    </source>
</evidence>
<feature type="compositionally biased region" description="Pro residues" evidence="14">
    <location>
        <begin position="1404"/>
        <end position="1415"/>
    </location>
</feature>
<keyword evidence="4" id="KW-0158">Chromosome</keyword>
<feature type="compositionally biased region" description="Basic and acidic residues" evidence="14">
    <location>
        <begin position="1534"/>
        <end position="1548"/>
    </location>
</feature>